<dbReference type="AlphaFoldDB" id="A0A0A8H7X2"/>
<proteinExistence type="predicted"/>
<dbReference type="EMBL" id="CP007772">
    <property type="protein sequence ID" value="AJC90243.1"/>
    <property type="molecule type" value="Genomic_DNA"/>
</dbReference>
<evidence type="ECO:0000313" key="2">
    <source>
        <dbReference type="EMBL" id="AJC90243.1"/>
    </source>
</evidence>
<sequence>MKNKIISLISLIKSKICYNFRLKKLEDDDMDLKIARTSVEEKPKSISLESIEKAVDKEGQKFFYFDKDNAHKQLIALVEYFEKKGKCVYHRTIKYGLDDTDFMYEVHIL</sequence>
<gene>
    <name evidence="2" type="ORF">CSUB8521_0357</name>
</gene>
<name>A0A0A8H7X2_9BACT</name>
<protein>
    <recommendedName>
        <fullName evidence="1">HP0268 domain-containing protein</fullName>
    </recommendedName>
</protein>
<evidence type="ECO:0000313" key="3">
    <source>
        <dbReference type="Proteomes" id="UP000031135"/>
    </source>
</evidence>
<dbReference type="HOGENOM" id="CLU_173845_0_0_7"/>
<dbReference type="Pfam" id="PF18618">
    <property type="entry name" value="HP0268"/>
    <property type="match status" value="1"/>
</dbReference>
<dbReference type="Proteomes" id="UP000031135">
    <property type="component" value="Chromosome"/>
</dbReference>
<accession>A0A0A8H7X2</accession>
<dbReference type="KEGG" id="csm:CSUB8521_0357"/>
<evidence type="ECO:0000259" key="1">
    <source>
        <dbReference type="Pfam" id="PF18618"/>
    </source>
</evidence>
<feature type="domain" description="HP0268" evidence="1">
    <location>
        <begin position="30"/>
        <end position="109"/>
    </location>
</feature>
<organism evidence="2 3">
    <name type="scientific">Campylobacter subantarcticus LMG 24374</name>
    <dbReference type="NCBI Taxonomy" id="1388751"/>
    <lineage>
        <taxon>Bacteria</taxon>
        <taxon>Pseudomonadati</taxon>
        <taxon>Campylobacterota</taxon>
        <taxon>Epsilonproteobacteria</taxon>
        <taxon>Campylobacterales</taxon>
        <taxon>Campylobacteraceae</taxon>
        <taxon>Campylobacter</taxon>
    </lineage>
</organism>
<reference evidence="2 3" key="1">
    <citation type="journal article" date="2014" name="Genome Biol. Evol.">
        <title>Comparative Genomics of the Campylobacter lari Group.</title>
        <authorList>
            <person name="Miller W.G."/>
            <person name="Yee E."/>
            <person name="Chapman M.H."/>
            <person name="Smith T.P."/>
            <person name="Bono J.L."/>
            <person name="Huynh S."/>
            <person name="Parker C.T."/>
            <person name="Vandamme P."/>
            <person name="Luong K."/>
            <person name="Korlach J."/>
        </authorList>
    </citation>
    <scope>NUCLEOTIDE SEQUENCE [LARGE SCALE GENOMIC DNA]</scope>
    <source>
        <strain evidence="2 3">LMG 24374</strain>
    </source>
</reference>
<dbReference type="InterPro" id="IPR040748">
    <property type="entry name" value="HP0268"/>
</dbReference>